<reference evidence="2" key="1">
    <citation type="submission" date="2022-01" db="EMBL/GenBank/DDBJ databases">
        <authorList>
            <person name="King R."/>
        </authorList>
    </citation>
    <scope>NUCLEOTIDE SEQUENCE</scope>
</reference>
<dbReference type="Proteomes" id="UP001153636">
    <property type="component" value="Chromosome 5"/>
</dbReference>
<evidence type="ECO:0000256" key="1">
    <source>
        <dbReference type="SAM" id="SignalP"/>
    </source>
</evidence>
<feature type="chain" id="PRO_5040409059" evidence="1">
    <location>
        <begin position="20"/>
        <end position="101"/>
    </location>
</feature>
<dbReference type="SUPFAM" id="SSF100910">
    <property type="entry name" value="Chemosensory protein Csp2"/>
    <property type="match status" value="1"/>
</dbReference>
<gene>
    <name evidence="2" type="ORF">PSYICH_LOCUS11131</name>
</gene>
<sequence>MNKVTVIFLSLTIFSYVSSQGLSRNGLTGRNYMEKQLLCALEKGPCDVLGSQIKGALPEIIGNNCRACDPKQKSNARRMANIIRERYPEVWDALVKKYSNA</sequence>
<evidence type="ECO:0000313" key="3">
    <source>
        <dbReference type="Proteomes" id="UP001153636"/>
    </source>
</evidence>
<dbReference type="Gene3D" id="1.10.2080.10">
    <property type="entry name" value="Insect odorant-binding protein A10/Ejaculatory bulb-specific protein 3"/>
    <property type="match status" value="1"/>
</dbReference>
<dbReference type="EMBL" id="OV651817">
    <property type="protein sequence ID" value="CAH1111211.1"/>
    <property type="molecule type" value="Genomic_DNA"/>
</dbReference>
<keyword evidence="1" id="KW-0732">Signal</keyword>
<keyword evidence="3" id="KW-1185">Reference proteome</keyword>
<dbReference type="InterPro" id="IPR036682">
    <property type="entry name" value="OS_D_A10/PebIII_sf"/>
</dbReference>
<dbReference type="PANTHER" id="PTHR11257:SF8">
    <property type="entry name" value="GEO08457P1"/>
    <property type="match status" value="1"/>
</dbReference>
<dbReference type="Pfam" id="PF03392">
    <property type="entry name" value="OS-D"/>
    <property type="match status" value="1"/>
</dbReference>
<feature type="signal peptide" evidence="1">
    <location>
        <begin position="1"/>
        <end position="19"/>
    </location>
</feature>
<dbReference type="OrthoDB" id="6355718at2759"/>
<name>A0A9P0CZB8_9CUCU</name>
<dbReference type="AlphaFoldDB" id="A0A9P0CZB8"/>
<accession>A0A9P0CZB8</accession>
<dbReference type="InterPro" id="IPR005055">
    <property type="entry name" value="A10/PebIII"/>
</dbReference>
<evidence type="ECO:0000313" key="2">
    <source>
        <dbReference type="EMBL" id="CAH1111211.1"/>
    </source>
</evidence>
<dbReference type="PANTHER" id="PTHR11257">
    <property type="entry name" value="CHEMOSENSORY PROTEIN-RELATED"/>
    <property type="match status" value="1"/>
</dbReference>
<protein>
    <submittedName>
        <fullName evidence="2">Uncharacterized protein</fullName>
    </submittedName>
</protein>
<organism evidence="2 3">
    <name type="scientific">Psylliodes chrysocephalus</name>
    <dbReference type="NCBI Taxonomy" id="3402493"/>
    <lineage>
        <taxon>Eukaryota</taxon>
        <taxon>Metazoa</taxon>
        <taxon>Ecdysozoa</taxon>
        <taxon>Arthropoda</taxon>
        <taxon>Hexapoda</taxon>
        <taxon>Insecta</taxon>
        <taxon>Pterygota</taxon>
        <taxon>Neoptera</taxon>
        <taxon>Endopterygota</taxon>
        <taxon>Coleoptera</taxon>
        <taxon>Polyphaga</taxon>
        <taxon>Cucujiformia</taxon>
        <taxon>Chrysomeloidea</taxon>
        <taxon>Chrysomelidae</taxon>
        <taxon>Galerucinae</taxon>
        <taxon>Alticini</taxon>
        <taxon>Psylliodes</taxon>
    </lineage>
</organism>
<proteinExistence type="predicted"/>